<sequence length="232" mass="26729">MGLDICRAGHRNPQNPQITLHIEHGQQIVQYGRIMGRSGNNNTGDLSSENDLDRRHKKESLESQQELQALRRKINQNQREPGSDKSHREILPHGRAQSNSGAPRYGRRSPIFPTAIQKLQALQAMGRFIQSSQIIPCISQEKTRSPRENNFFQPEEGRSRNLDEETDGFHPRDAQKQMIFLPKNSIDSSESIDPELITENTSQMHDFENNDLVNEKFTWVKLSQFMECKHET</sequence>
<dbReference type="EMBL" id="AVOT02006243">
    <property type="protein sequence ID" value="MBW0481103.1"/>
    <property type="molecule type" value="Genomic_DNA"/>
</dbReference>
<dbReference type="AlphaFoldDB" id="A0A9Q3GUV4"/>
<evidence type="ECO:0000313" key="3">
    <source>
        <dbReference type="Proteomes" id="UP000765509"/>
    </source>
</evidence>
<comment type="caution">
    <text evidence="2">The sequence shown here is derived from an EMBL/GenBank/DDBJ whole genome shotgun (WGS) entry which is preliminary data.</text>
</comment>
<feature type="compositionally biased region" description="Polar residues" evidence="1">
    <location>
        <begin position="38"/>
        <end position="49"/>
    </location>
</feature>
<evidence type="ECO:0000256" key="1">
    <source>
        <dbReference type="SAM" id="MobiDB-lite"/>
    </source>
</evidence>
<evidence type="ECO:0000313" key="2">
    <source>
        <dbReference type="EMBL" id="MBW0481103.1"/>
    </source>
</evidence>
<keyword evidence="3" id="KW-1185">Reference proteome</keyword>
<feature type="region of interest" description="Disordered" evidence="1">
    <location>
        <begin position="35"/>
        <end position="109"/>
    </location>
</feature>
<organism evidence="2 3">
    <name type="scientific">Austropuccinia psidii MF-1</name>
    <dbReference type="NCBI Taxonomy" id="1389203"/>
    <lineage>
        <taxon>Eukaryota</taxon>
        <taxon>Fungi</taxon>
        <taxon>Dikarya</taxon>
        <taxon>Basidiomycota</taxon>
        <taxon>Pucciniomycotina</taxon>
        <taxon>Pucciniomycetes</taxon>
        <taxon>Pucciniales</taxon>
        <taxon>Sphaerophragmiaceae</taxon>
        <taxon>Austropuccinia</taxon>
    </lineage>
</organism>
<proteinExistence type="predicted"/>
<gene>
    <name evidence="2" type="ORF">O181_020818</name>
</gene>
<protein>
    <submittedName>
        <fullName evidence="2">Uncharacterized protein</fullName>
    </submittedName>
</protein>
<dbReference type="Proteomes" id="UP000765509">
    <property type="component" value="Unassembled WGS sequence"/>
</dbReference>
<reference evidence="2" key="1">
    <citation type="submission" date="2021-03" db="EMBL/GenBank/DDBJ databases">
        <title>Draft genome sequence of rust myrtle Austropuccinia psidii MF-1, a brazilian biotype.</title>
        <authorList>
            <person name="Quecine M.C."/>
            <person name="Pachon D.M.R."/>
            <person name="Bonatelli M.L."/>
            <person name="Correr F.H."/>
            <person name="Franceschini L.M."/>
            <person name="Leite T.F."/>
            <person name="Margarido G.R.A."/>
            <person name="Almeida C.A."/>
            <person name="Ferrarezi J.A."/>
            <person name="Labate C.A."/>
        </authorList>
    </citation>
    <scope>NUCLEOTIDE SEQUENCE</scope>
    <source>
        <strain evidence="2">MF-1</strain>
    </source>
</reference>
<feature type="compositionally biased region" description="Basic and acidic residues" evidence="1">
    <location>
        <begin position="155"/>
        <end position="173"/>
    </location>
</feature>
<feature type="compositionally biased region" description="Basic and acidic residues" evidence="1">
    <location>
        <begin position="81"/>
        <end position="92"/>
    </location>
</feature>
<name>A0A9Q3GUV4_9BASI</name>
<accession>A0A9Q3GUV4</accession>
<feature type="region of interest" description="Disordered" evidence="1">
    <location>
        <begin position="140"/>
        <end position="173"/>
    </location>
</feature>